<comment type="caution">
    <text evidence="2">The sequence shown here is derived from an EMBL/GenBank/DDBJ whole genome shotgun (WGS) entry which is preliminary data.</text>
</comment>
<protein>
    <submittedName>
        <fullName evidence="2">Uncharacterized protein</fullName>
    </submittedName>
</protein>
<feature type="region of interest" description="Disordered" evidence="1">
    <location>
        <begin position="88"/>
        <end position="129"/>
    </location>
</feature>
<reference evidence="2 3" key="1">
    <citation type="journal article" date="2018" name="Genome Biol. Evol.">
        <title>Multiple Roots of Fruiting Body Formation in Amoebozoa.</title>
        <authorList>
            <person name="Hillmann F."/>
            <person name="Forbes G."/>
            <person name="Novohradska S."/>
            <person name="Ferling I."/>
            <person name="Riege K."/>
            <person name="Groth M."/>
            <person name="Westermann M."/>
            <person name="Marz M."/>
            <person name="Spaller T."/>
            <person name="Winckler T."/>
            <person name="Schaap P."/>
            <person name="Glockner G."/>
        </authorList>
    </citation>
    <scope>NUCLEOTIDE SEQUENCE [LARGE SCALE GENOMIC DNA]</scope>
    <source>
        <strain evidence="2 3">Jena</strain>
    </source>
</reference>
<evidence type="ECO:0000256" key="1">
    <source>
        <dbReference type="SAM" id="MobiDB-lite"/>
    </source>
</evidence>
<gene>
    <name evidence="2" type="ORF">PROFUN_07350</name>
</gene>
<organism evidence="2 3">
    <name type="scientific">Planoprotostelium fungivorum</name>
    <dbReference type="NCBI Taxonomy" id="1890364"/>
    <lineage>
        <taxon>Eukaryota</taxon>
        <taxon>Amoebozoa</taxon>
        <taxon>Evosea</taxon>
        <taxon>Variosea</taxon>
        <taxon>Cavosteliida</taxon>
        <taxon>Cavosteliaceae</taxon>
        <taxon>Planoprotostelium</taxon>
    </lineage>
</organism>
<evidence type="ECO:0000313" key="3">
    <source>
        <dbReference type="Proteomes" id="UP000241769"/>
    </source>
</evidence>
<keyword evidence="3" id="KW-1185">Reference proteome</keyword>
<dbReference type="Proteomes" id="UP000241769">
    <property type="component" value="Unassembled WGS sequence"/>
</dbReference>
<feature type="region of interest" description="Disordered" evidence="1">
    <location>
        <begin position="53"/>
        <end position="76"/>
    </location>
</feature>
<name>A0A2P6NLX2_9EUKA</name>
<sequence length="358" mass="41055">MNPCIVPSARSTSVGIISKEEVRKQLETLGFRNVPDSVLEEFVLDLQRLKLKPPQPDVKPAAEQPSPRYTRKGNQEQAGIYSTDLRREHNNSQTHHQHPPQTPEDEYLEQRRKQRAAIQTIHKQSPAIMRTGLTKQFQNSMMNDSPIARHSPSYSKKAAETYMNQYVDDSNRSSSFEEPPRQRKNIVTQRRQYAPTTILLKETHLSESETSPGMNQCSAITPHLNMDQNSAKNILKIHTESIHNVKIATNTTRIINTVNTINLITEIILEMNLSTAAKALSAPAEDRRGTVRYPYYVPQPPKSVYPKPMTIKKTDPVKRYHELQAYWSKDKFISSQNKPRRDISVPFPLVPRSTVQYY</sequence>
<accession>A0A2P6NLX2</accession>
<dbReference type="AlphaFoldDB" id="A0A2P6NLX2"/>
<evidence type="ECO:0000313" key="2">
    <source>
        <dbReference type="EMBL" id="PRP84965.1"/>
    </source>
</evidence>
<proteinExistence type="predicted"/>
<dbReference type="EMBL" id="MDYQ01000053">
    <property type="protein sequence ID" value="PRP84965.1"/>
    <property type="molecule type" value="Genomic_DNA"/>
</dbReference>
<dbReference type="InParanoid" id="A0A2P6NLX2"/>